<dbReference type="PANTHER" id="PTHR33602:SF1">
    <property type="entry name" value="REGULATORY PROTEIN RECX FAMILY PROTEIN"/>
    <property type="match status" value="1"/>
</dbReference>
<dbReference type="GO" id="GO:0005737">
    <property type="term" value="C:cytoplasm"/>
    <property type="evidence" value="ECO:0007669"/>
    <property type="project" value="UniProtKB-SubCell"/>
</dbReference>
<dbReference type="Proteomes" id="UP000016648">
    <property type="component" value="Unassembled WGS sequence"/>
</dbReference>
<comment type="subcellular location">
    <subcellularLocation>
        <location evidence="1 5">Cytoplasm</location>
    </subcellularLocation>
</comment>
<comment type="caution">
    <text evidence="8">The sequence shown here is derived from an EMBL/GenBank/DDBJ whole genome shotgun (WGS) entry which is preliminary data.</text>
</comment>
<evidence type="ECO:0000256" key="4">
    <source>
        <dbReference type="ARBA" id="ARBA00022490"/>
    </source>
</evidence>
<dbReference type="HAMAP" id="MF_01114">
    <property type="entry name" value="RecX"/>
    <property type="match status" value="1"/>
</dbReference>
<evidence type="ECO:0000313" key="8">
    <source>
        <dbReference type="EMBL" id="ERK38636.1"/>
    </source>
</evidence>
<protein>
    <recommendedName>
        <fullName evidence="3 5">Regulatory protein RecX</fullName>
    </recommendedName>
</protein>
<organism evidence="8 9">
    <name type="scientific">Segatella baroniae F0067</name>
    <dbReference type="NCBI Taxonomy" id="1115809"/>
    <lineage>
        <taxon>Bacteria</taxon>
        <taxon>Pseudomonadati</taxon>
        <taxon>Bacteroidota</taxon>
        <taxon>Bacteroidia</taxon>
        <taxon>Bacteroidales</taxon>
        <taxon>Prevotellaceae</taxon>
        <taxon>Segatella</taxon>
    </lineage>
</organism>
<feature type="domain" description="RecX second three-helical" evidence="6">
    <location>
        <begin position="58"/>
        <end position="97"/>
    </location>
</feature>
<dbReference type="InterPro" id="IPR036388">
    <property type="entry name" value="WH-like_DNA-bd_sf"/>
</dbReference>
<dbReference type="EMBL" id="AWEY01000035">
    <property type="protein sequence ID" value="ERK38636.1"/>
    <property type="molecule type" value="Genomic_DNA"/>
</dbReference>
<dbReference type="Pfam" id="PF21981">
    <property type="entry name" value="RecX_HTH3"/>
    <property type="match status" value="1"/>
</dbReference>
<evidence type="ECO:0000313" key="9">
    <source>
        <dbReference type="Proteomes" id="UP000016648"/>
    </source>
</evidence>
<evidence type="ECO:0000259" key="6">
    <source>
        <dbReference type="Pfam" id="PF02631"/>
    </source>
</evidence>
<dbReference type="PANTHER" id="PTHR33602">
    <property type="entry name" value="REGULATORY PROTEIN RECX FAMILY PROTEIN"/>
    <property type="match status" value="1"/>
</dbReference>
<evidence type="ECO:0000256" key="2">
    <source>
        <dbReference type="ARBA" id="ARBA00009695"/>
    </source>
</evidence>
<keyword evidence="9" id="KW-1185">Reference proteome</keyword>
<sequence>MIVKKKTTKEQALGKLAALCSQSEHCTADLLEKLRKWEIDASDQAEIIAYLVKERYVDDARFARFFVNDKLRFNKWGRRKVEMALRQKQIPPSVSDAVFAEIDDTTYEEVLLPLLEAKWKTTTGRNDYERSMKLIRFAMGRGFDLDIIRKCIDKMTGPEAAELSDDDPLD</sequence>
<evidence type="ECO:0000256" key="3">
    <source>
        <dbReference type="ARBA" id="ARBA00018111"/>
    </source>
</evidence>
<name>U2P382_9BACT</name>
<comment type="similarity">
    <text evidence="2 5">Belongs to the RecX family.</text>
</comment>
<dbReference type="Pfam" id="PF02631">
    <property type="entry name" value="RecX_HTH2"/>
    <property type="match status" value="1"/>
</dbReference>
<evidence type="ECO:0000259" key="7">
    <source>
        <dbReference type="Pfam" id="PF21981"/>
    </source>
</evidence>
<feature type="domain" description="RecX third three-helical" evidence="7">
    <location>
        <begin position="108"/>
        <end position="152"/>
    </location>
</feature>
<gene>
    <name evidence="5 8" type="primary">recX</name>
    <name evidence="8" type="ORF">HMPREF9135_1793</name>
</gene>
<dbReference type="InterPro" id="IPR003783">
    <property type="entry name" value="Regulatory_RecX"/>
</dbReference>
<keyword evidence="4 5" id="KW-0963">Cytoplasm</keyword>
<reference evidence="8 9" key="1">
    <citation type="submission" date="2013-08" db="EMBL/GenBank/DDBJ databases">
        <authorList>
            <person name="Durkin A.S."/>
            <person name="Haft D.R."/>
            <person name="McCorrison J."/>
            <person name="Torralba M."/>
            <person name="Gillis M."/>
            <person name="Haft D.H."/>
            <person name="Methe B."/>
            <person name="Sutton G."/>
            <person name="Nelson K.E."/>
        </authorList>
    </citation>
    <scope>NUCLEOTIDE SEQUENCE [LARGE SCALE GENOMIC DNA]</scope>
    <source>
        <strain evidence="8 9">F0067</strain>
    </source>
</reference>
<dbReference type="InterPro" id="IPR053925">
    <property type="entry name" value="RecX_HTH_3rd"/>
</dbReference>
<dbReference type="InterPro" id="IPR053924">
    <property type="entry name" value="RecX_HTH_2nd"/>
</dbReference>
<dbReference type="PATRIC" id="fig|1115809.3.peg.1979"/>
<dbReference type="AlphaFoldDB" id="U2P382"/>
<evidence type="ECO:0000256" key="5">
    <source>
        <dbReference type="HAMAP-Rule" id="MF_01114"/>
    </source>
</evidence>
<dbReference type="Gene3D" id="1.10.10.10">
    <property type="entry name" value="Winged helix-like DNA-binding domain superfamily/Winged helix DNA-binding domain"/>
    <property type="match status" value="2"/>
</dbReference>
<evidence type="ECO:0000256" key="1">
    <source>
        <dbReference type="ARBA" id="ARBA00004496"/>
    </source>
</evidence>
<proteinExistence type="inferred from homology"/>
<dbReference type="GO" id="GO:0006282">
    <property type="term" value="P:regulation of DNA repair"/>
    <property type="evidence" value="ECO:0007669"/>
    <property type="project" value="UniProtKB-UniRule"/>
</dbReference>
<accession>U2P382</accession>
<dbReference type="RefSeq" id="WP_021590299.1">
    <property type="nucleotide sequence ID" value="NZ_AWEY01000035.1"/>
</dbReference>
<comment type="function">
    <text evidence="5">Modulates RecA activity.</text>
</comment>